<dbReference type="Proteomes" id="UP000245464">
    <property type="component" value="Chromosome 1"/>
</dbReference>
<evidence type="ECO:0000313" key="3">
    <source>
        <dbReference type="Proteomes" id="UP000245464"/>
    </source>
</evidence>
<evidence type="ECO:0000313" key="4">
    <source>
        <dbReference type="Proteomes" id="UP000249757"/>
    </source>
</evidence>
<accession>A0A2W1GKU9</accession>
<sequence>MTALTTEFIPNHLENFHAPEQPKRYCHQALDTSSQQIRLVKLPPHRDGPPQLHIESFELENAPEFIALS</sequence>
<name>A0A2W1GKU9_9PLEO</name>
<dbReference type="EMBL" id="NRDI02000009">
    <property type="protein sequence ID" value="KAI1513369.1"/>
    <property type="molecule type" value="Genomic_DNA"/>
</dbReference>
<reference evidence="4" key="4">
    <citation type="journal article" date="2022" name="Microb. Genom.">
        <title>A global pangenome for the wheat fungal pathogen Pyrenophora tritici-repentis and prediction of effector protein structural homology.</title>
        <authorList>
            <person name="Moolhuijzen P.M."/>
            <person name="See P.T."/>
            <person name="Shi G."/>
            <person name="Powell H.R."/>
            <person name="Cockram J."/>
            <person name="Jorgensen L.N."/>
            <person name="Benslimane H."/>
            <person name="Strelkov S.E."/>
            <person name="Turner J."/>
            <person name="Liu Z."/>
            <person name="Moffat C.S."/>
        </authorList>
    </citation>
    <scope>NUCLEOTIDE SEQUENCE [LARGE SCALE GENOMIC DNA]</scope>
</reference>
<reference evidence="1 3" key="1">
    <citation type="journal article" date="2018" name="BMC Genomics">
        <title>Comparative genomics of the wheat fungal pathogen Pyrenophora tritici-repentis reveals chromosomal variations and genome plasticity.</title>
        <authorList>
            <person name="Moolhuijzen P."/>
            <person name="See P.T."/>
            <person name="Hane J.K."/>
            <person name="Shi G."/>
            <person name="Liu Z."/>
            <person name="Oliver R.P."/>
            <person name="Moffat C.S."/>
        </authorList>
    </citation>
    <scope>NUCLEOTIDE SEQUENCE [LARGE SCALE GENOMIC DNA]</scope>
    <source>
        <strain evidence="1">M4</strain>
    </source>
</reference>
<organism evidence="1 3">
    <name type="scientific">Pyrenophora tritici-repentis</name>
    <dbReference type="NCBI Taxonomy" id="45151"/>
    <lineage>
        <taxon>Eukaryota</taxon>
        <taxon>Fungi</taxon>
        <taxon>Dikarya</taxon>
        <taxon>Ascomycota</taxon>
        <taxon>Pezizomycotina</taxon>
        <taxon>Dothideomycetes</taxon>
        <taxon>Pleosporomycetidae</taxon>
        <taxon>Pleosporales</taxon>
        <taxon>Pleosporineae</taxon>
        <taxon>Pleosporaceae</taxon>
        <taxon>Pyrenophora</taxon>
    </lineage>
</organism>
<reference evidence="2" key="2">
    <citation type="submission" date="2021-05" db="EMBL/GenBank/DDBJ databases">
        <authorList>
            <person name="Moolhuijzen P.M."/>
            <person name="Moffat C.S."/>
        </authorList>
    </citation>
    <scope>NUCLEOTIDE SEQUENCE</scope>
    <source>
        <strain evidence="2">86-124</strain>
    </source>
</reference>
<comment type="caution">
    <text evidence="1">The sequence shown here is derived from an EMBL/GenBank/DDBJ whole genome shotgun (WGS) entry which is preliminary data.</text>
</comment>
<dbReference type="EMBL" id="NQIK02000001">
    <property type="protein sequence ID" value="KAF7577418.1"/>
    <property type="molecule type" value="Genomic_DNA"/>
</dbReference>
<proteinExistence type="predicted"/>
<evidence type="ECO:0000313" key="1">
    <source>
        <dbReference type="EMBL" id="KAF7577418.1"/>
    </source>
</evidence>
<dbReference type="Proteomes" id="UP000249757">
    <property type="component" value="Unassembled WGS sequence"/>
</dbReference>
<gene>
    <name evidence="2" type="ORF">Ptr86124_007271</name>
    <name evidence="1" type="ORF">PtrM4_016580</name>
</gene>
<evidence type="ECO:0000313" key="2">
    <source>
        <dbReference type="EMBL" id="KAI1513369.1"/>
    </source>
</evidence>
<keyword evidence="4" id="KW-1185">Reference proteome</keyword>
<protein>
    <submittedName>
        <fullName evidence="1">Uncharacterized protein</fullName>
    </submittedName>
</protein>
<dbReference type="AlphaFoldDB" id="A0A2W1GKU9"/>
<reference evidence="2" key="3">
    <citation type="journal article" date="2022" name="bioRxiv">
        <title>A global pangenome for the wheat fungal pathogen Pyrenophora tritici-repentis and prediction of effector protein structural homology.</title>
        <authorList>
            <person name="Moolhuijzen P."/>
            <person name="See P.T."/>
            <person name="Shi G."/>
            <person name="Powell H.R."/>
            <person name="Cockram J."/>
            <person name="Jorgensen L.N."/>
            <person name="Benslimane H."/>
            <person name="Strelkov S.E."/>
            <person name="Turner J."/>
            <person name="Liu Z."/>
            <person name="Moffat C.S."/>
        </authorList>
    </citation>
    <scope>NUCLEOTIDE SEQUENCE</scope>
    <source>
        <strain evidence="2">86-124</strain>
    </source>
</reference>